<dbReference type="RefSeq" id="WP_115793319.1">
    <property type="nucleotide sequence ID" value="NZ_QSLN01000023.1"/>
</dbReference>
<organism evidence="2 3">
    <name type="scientific">Ammonifex thiophilus</name>
    <dbReference type="NCBI Taxonomy" id="444093"/>
    <lineage>
        <taxon>Bacteria</taxon>
        <taxon>Bacillati</taxon>
        <taxon>Bacillota</taxon>
        <taxon>Clostridia</taxon>
        <taxon>Thermoanaerobacterales</taxon>
        <taxon>Thermoanaerobacteraceae</taxon>
        <taxon>Ammonifex</taxon>
    </lineage>
</organism>
<evidence type="ECO:0000256" key="1">
    <source>
        <dbReference type="SAM" id="Phobius"/>
    </source>
</evidence>
<comment type="caution">
    <text evidence="2">The sequence shown here is derived from an EMBL/GenBank/DDBJ whole genome shotgun (WGS) entry which is preliminary data.</text>
</comment>
<protein>
    <recommendedName>
        <fullName evidence="4">DUF4320 family protein</fullName>
    </recommendedName>
</protein>
<gene>
    <name evidence="2" type="ORF">DXX99_09865</name>
</gene>
<sequence length="136" mass="15109">MLEKVVMFPFTLFVVFLFAFFGVVGVVMFGQWSMVQNEAQMVAVSMGKWGGYTREAESAVADFCRKINVSRDRVRVEVGPSAGPVTWGKTVWAKVSVPFEFRIGEYSVGTYTLTGKGYSVSTYLPGAYQVSYIAPR</sequence>
<dbReference type="Proteomes" id="UP000256329">
    <property type="component" value="Unassembled WGS sequence"/>
</dbReference>
<proteinExistence type="predicted"/>
<keyword evidence="1" id="KW-0472">Membrane</keyword>
<dbReference type="OrthoDB" id="1727171at2"/>
<feature type="transmembrane region" description="Helical" evidence="1">
    <location>
        <begin position="6"/>
        <end position="29"/>
    </location>
</feature>
<name>A0A3D8P2X4_9THEO</name>
<keyword evidence="1" id="KW-0812">Transmembrane</keyword>
<evidence type="ECO:0000313" key="2">
    <source>
        <dbReference type="EMBL" id="RDV81188.1"/>
    </source>
</evidence>
<keyword evidence="1" id="KW-1133">Transmembrane helix</keyword>
<reference evidence="2 3" key="1">
    <citation type="submission" date="2018-08" db="EMBL/GenBank/DDBJ databases">
        <title>Form III RuBisCO-mediated autotrophy in Thermodesulfobium bacteria.</title>
        <authorList>
            <person name="Toshchakov S.V."/>
            <person name="Kublanov I.V."/>
            <person name="Frolov E."/>
            <person name="Bonch-Osmolovskaya E.A."/>
            <person name="Tourova T.P."/>
            <person name="Chernych N.A."/>
            <person name="Lebedinsky A.V."/>
        </authorList>
    </citation>
    <scope>NUCLEOTIDE SEQUENCE [LARGE SCALE GENOMIC DNA]</scope>
    <source>
        <strain evidence="2 3">SR</strain>
    </source>
</reference>
<evidence type="ECO:0000313" key="3">
    <source>
        <dbReference type="Proteomes" id="UP000256329"/>
    </source>
</evidence>
<accession>A0A3D8P2X4</accession>
<keyword evidence="3" id="KW-1185">Reference proteome</keyword>
<dbReference type="EMBL" id="QSLN01000023">
    <property type="protein sequence ID" value="RDV81188.1"/>
    <property type="molecule type" value="Genomic_DNA"/>
</dbReference>
<evidence type="ECO:0008006" key="4">
    <source>
        <dbReference type="Google" id="ProtNLM"/>
    </source>
</evidence>
<dbReference type="AlphaFoldDB" id="A0A3D8P2X4"/>